<dbReference type="InterPro" id="IPR036929">
    <property type="entry name" value="DsbDN_sf"/>
</dbReference>
<keyword evidence="3 7" id="KW-0812">Transmembrane</keyword>
<dbReference type="PANTHER" id="PTHR32234:SF0">
    <property type="entry name" value="THIOL:DISULFIDE INTERCHANGE PROTEIN DSBD"/>
    <property type="match status" value="1"/>
</dbReference>
<evidence type="ECO:0000256" key="4">
    <source>
        <dbReference type="ARBA" id="ARBA00022989"/>
    </source>
</evidence>
<keyword evidence="2" id="KW-1003">Cell membrane</keyword>
<feature type="transmembrane region" description="Helical" evidence="7">
    <location>
        <begin position="493"/>
        <end position="508"/>
    </location>
</feature>
<dbReference type="InterPro" id="IPR013766">
    <property type="entry name" value="Thioredoxin_domain"/>
</dbReference>
<evidence type="ECO:0000256" key="5">
    <source>
        <dbReference type="ARBA" id="ARBA00023136"/>
    </source>
</evidence>
<evidence type="ECO:0000256" key="3">
    <source>
        <dbReference type="ARBA" id="ARBA00022692"/>
    </source>
</evidence>
<gene>
    <name evidence="9" type="ORF">MGWOODY_XGa1403</name>
</gene>
<dbReference type="InterPro" id="IPR036249">
    <property type="entry name" value="Thioredoxin-like_sf"/>
</dbReference>
<organism evidence="9">
    <name type="scientific">hydrothermal vent metagenome</name>
    <dbReference type="NCBI Taxonomy" id="652676"/>
    <lineage>
        <taxon>unclassified sequences</taxon>
        <taxon>metagenomes</taxon>
        <taxon>ecological metagenomes</taxon>
    </lineage>
</organism>
<evidence type="ECO:0000313" key="9">
    <source>
        <dbReference type="EMBL" id="CUS53378.1"/>
    </source>
</evidence>
<evidence type="ECO:0000256" key="6">
    <source>
        <dbReference type="SAM" id="MobiDB-lite"/>
    </source>
</evidence>
<name>A0A160TTY5_9ZZZZ</name>
<dbReference type="InterPro" id="IPR028250">
    <property type="entry name" value="DsbDN"/>
</dbReference>
<evidence type="ECO:0000256" key="1">
    <source>
        <dbReference type="ARBA" id="ARBA00004651"/>
    </source>
</evidence>
<feature type="region of interest" description="Disordered" evidence="6">
    <location>
        <begin position="94"/>
        <end position="114"/>
    </location>
</feature>
<feature type="transmembrane region" description="Helical" evidence="7">
    <location>
        <begin position="470"/>
        <end position="487"/>
    </location>
</feature>
<feature type="domain" description="Thioredoxin" evidence="8">
    <location>
        <begin position="563"/>
        <end position="690"/>
    </location>
</feature>
<dbReference type="NCBIfam" id="NF001419">
    <property type="entry name" value="PRK00293.1"/>
    <property type="match status" value="1"/>
</dbReference>
<dbReference type="Gene3D" id="2.60.40.1250">
    <property type="entry name" value="Thiol:disulfide interchange protein DsbD, N-terminal domain"/>
    <property type="match status" value="2"/>
</dbReference>
<dbReference type="AlphaFoldDB" id="A0A160TTY5"/>
<keyword evidence="5 7" id="KW-0472">Membrane</keyword>
<dbReference type="EC" id="1.8.1.8" evidence="9"/>
<dbReference type="SUPFAM" id="SSF74863">
    <property type="entry name" value="Thiol:disulfide interchange protein DsbD, N-terminal domain (DsbD-alpha)"/>
    <property type="match status" value="2"/>
</dbReference>
<keyword evidence="4 7" id="KW-1133">Transmembrane helix</keyword>
<dbReference type="PROSITE" id="PS51352">
    <property type="entry name" value="THIOREDOXIN_2"/>
    <property type="match status" value="1"/>
</dbReference>
<feature type="transmembrane region" description="Helical" evidence="7">
    <location>
        <begin position="349"/>
        <end position="370"/>
    </location>
</feature>
<comment type="subcellular location">
    <subcellularLocation>
        <location evidence="1">Cell membrane</location>
        <topology evidence="1">Multi-pass membrane protein</topology>
    </subcellularLocation>
</comment>
<dbReference type="PANTHER" id="PTHR32234">
    <property type="entry name" value="THIOL:DISULFIDE INTERCHANGE PROTEIN DSBD"/>
    <property type="match status" value="1"/>
</dbReference>
<feature type="transmembrane region" description="Helical" evidence="7">
    <location>
        <begin position="391"/>
        <end position="424"/>
    </location>
</feature>
<dbReference type="Pfam" id="PF13899">
    <property type="entry name" value="Thioredoxin_7"/>
    <property type="match status" value="1"/>
</dbReference>
<dbReference type="GO" id="GO:0045454">
    <property type="term" value="P:cell redox homeostasis"/>
    <property type="evidence" value="ECO:0007669"/>
    <property type="project" value="TreeGrafter"/>
</dbReference>
<dbReference type="GO" id="GO:0005886">
    <property type="term" value="C:plasma membrane"/>
    <property type="evidence" value="ECO:0007669"/>
    <property type="project" value="UniProtKB-SubCell"/>
</dbReference>
<keyword evidence="9" id="KW-0560">Oxidoreductase</keyword>
<evidence type="ECO:0000259" key="8">
    <source>
        <dbReference type="PROSITE" id="PS51352"/>
    </source>
</evidence>
<sequence>MYRSKFGFTAEPVQAVLGDARYPAGTIKHDEYFGEVETYTDSVRITLPLDRDHFVGGPLVLFAVGQGCNKPVGVCYPPITQRVQIVVPVTTSSLSNDQRSGSVKTSSESSSTGGSVTALQTLLGTTAGDVQEFLDPEDAFQVEIEIAGENALAVHFKIAPGYYLYRDKIAFQVVQGNAQVRAFDLPPGTVKQDPYFGAVDVYLISRSIIVPIERNNPMADTLSVSVNFQGCAEKGICYAPMNTIRKIELPSFVNTKTKGQAEGALSARNLIAFFGAAFVTGLLLTFTPCVLPLIPILSSIIVGQGGTSSRLRGGAISLAYVLGTAATYAAIGAVAGATGEQLQAYFQNIWAIGLISIILTLMALSMFGLYEIQMPAFVQSILTARTTSLSAGSFGMIFLLGAVSALVVGACVSPLLISVLSIAIFHGDPYLGAGLMFSMALGMGVVLIAIGFGAGILLPRTGAWMDRVKHLFGVMLIGVAIYLLGTIPAVPVLLLWAVLLIMFGIYLVKSQGPMLKWRYAWNALGTLCIIWGMLAMFGGLNGGRNILQPVSLALFSEEVLKDAVSVKGQPQFYKVTSVAEFEQLLSDARSDEQSVILDFYADWCTDCLRMEKTTFNDPQVRTDLTQFRLLKLDVTDPSDPVGKTIKQRYGVYGPPALLFFDAQGQELLAKRLYGYLDPNRFLSLLKSLRE</sequence>
<feature type="transmembrane region" description="Helical" evidence="7">
    <location>
        <begin position="315"/>
        <end position="337"/>
    </location>
</feature>
<feature type="transmembrane region" description="Helical" evidence="7">
    <location>
        <begin position="430"/>
        <end position="458"/>
    </location>
</feature>
<dbReference type="EMBL" id="CZRL01000097">
    <property type="protein sequence ID" value="CUS53378.1"/>
    <property type="molecule type" value="Genomic_DNA"/>
</dbReference>
<reference evidence="9" key="1">
    <citation type="submission" date="2015-10" db="EMBL/GenBank/DDBJ databases">
        <authorList>
            <person name="Gilbert D.G."/>
        </authorList>
    </citation>
    <scope>NUCLEOTIDE SEQUENCE</scope>
</reference>
<dbReference type="GO" id="GO:0017004">
    <property type="term" value="P:cytochrome complex assembly"/>
    <property type="evidence" value="ECO:0007669"/>
    <property type="project" value="InterPro"/>
</dbReference>
<dbReference type="InterPro" id="IPR003834">
    <property type="entry name" value="Cyt_c_assmbl_TM_dom"/>
</dbReference>
<evidence type="ECO:0000256" key="7">
    <source>
        <dbReference type="SAM" id="Phobius"/>
    </source>
</evidence>
<dbReference type="Gene3D" id="3.40.30.10">
    <property type="entry name" value="Glutaredoxin"/>
    <property type="match status" value="1"/>
</dbReference>
<proteinExistence type="predicted"/>
<protein>
    <submittedName>
        <fullName evidence="9">Cytochrome c-type biogenesis protein DsbD,protein-disulfide reductase</fullName>
        <ecNumber evidence="9">1.8.1.8</ecNumber>
    </submittedName>
</protein>
<feature type="transmembrane region" description="Helical" evidence="7">
    <location>
        <begin position="270"/>
        <end position="294"/>
    </location>
</feature>
<feature type="compositionally biased region" description="Low complexity" evidence="6">
    <location>
        <begin position="100"/>
        <end position="114"/>
    </location>
</feature>
<dbReference type="GO" id="GO:0047134">
    <property type="term" value="F:protein-disulfide reductase [NAD(P)H] activity"/>
    <property type="evidence" value="ECO:0007669"/>
    <property type="project" value="UniProtKB-EC"/>
</dbReference>
<dbReference type="Pfam" id="PF11412">
    <property type="entry name" value="DsbD_N"/>
    <property type="match status" value="2"/>
</dbReference>
<dbReference type="Pfam" id="PF02683">
    <property type="entry name" value="DsbD_TM"/>
    <property type="match status" value="1"/>
</dbReference>
<feature type="transmembrane region" description="Helical" evidence="7">
    <location>
        <begin position="520"/>
        <end position="540"/>
    </location>
</feature>
<dbReference type="SUPFAM" id="SSF52833">
    <property type="entry name" value="Thioredoxin-like"/>
    <property type="match status" value="1"/>
</dbReference>
<accession>A0A160TTY5</accession>
<evidence type="ECO:0000256" key="2">
    <source>
        <dbReference type="ARBA" id="ARBA00022475"/>
    </source>
</evidence>